<reference evidence="2 3" key="2">
    <citation type="submission" date="2018-03" db="EMBL/GenBank/DDBJ databases">
        <authorList>
            <person name="Keele B.F."/>
        </authorList>
    </citation>
    <scope>NUCLEOTIDE SEQUENCE [LARGE SCALE GENOMIC DNA]</scope>
    <source>
        <strain evidence="2 3">D13</strain>
    </source>
</reference>
<proteinExistence type="predicted"/>
<protein>
    <recommendedName>
        <fullName evidence="4">Rod shape-determining protein MreD</fullName>
    </recommendedName>
</protein>
<dbReference type="OrthoDB" id="9806699at2"/>
<keyword evidence="1" id="KW-0812">Transmembrane</keyword>
<gene>
    <name evidence="2" type="ORF">C7S18_12820</name>
</gene>
<feature type="transmembrane region" description="Helical" evidence="1">
    <location>
        <begin position="148"/>
        <end position="165"/>
    </location>
</feature>
<evidence type="ECO:0008006" key="4">
    <source>
        <dbReference type="Google" id="ProtNLM"/>
    </source>
</evidence>
<dbReference type="Pfam" id="PF20221">
    <property type="entry name" value="DUF6580"/>
    <property type="match status" value="1"/>
</dbReference>
<feature type="transmembrane region" description="Helical" evidence="1">
    <location>
        <begin position="39"/>
        <end position="60"/>
    </location>
</feature>
<reference evidence="2 3" key="1">
    <citation type="submission" date="2018-03" db="EMBL/GenBank/DDBJ databases">
        <title>Ahniella affigens gen. nov., sp. nov., a gammaproteobacterium isolated from sandy soil near a stream.</title>
        <authorList>
            <person name="Ko Y."/>
            <person name="Kim J.-H."/>
        </authorList>
    </citation>
    <scope>NUCLEOTIDE SEQUENCE [LARGE SCALE GENOMIC DNA]</scope>
    <source>
        <strain evidence="2 3">D13</strain>
    </source>
</reference>
<sequence>MSSPKLLSPRVSVLLVLVFAAALSRLLPHPMNFSPIEALALFSGAMFAKRWVGILVPLAAMLVSDLFLGLHAGMPIIYGMILLITLFGRVLGTQPKAGKVLGASVLSVLAFFLVTNAFVWLEGSMYPMTGSGLLACYVAGIPFLDNQLAGALFFSTLLFGGFALLRQRFPQLSTQTA</sequence>
<organism evidence="2 3">
    <name type="scientific">Ahniella affigens</name>
    <dbReference type="NCBI Taxonomy" id="2021234"/>
    <lineage>
        <taxon>Bacteria</taxon>
        <taxon>Pseudomonadati</taxon>
        <taxon>Pseudomonadota</taxon>
        <taxon>Gammaproteobacteria</taxon>
        <taxon>Lysobacterales</taxon>
        <taxon>Rhodanobacteraceae</taxon>
        <taxon>Ahniella</taxon>
    </lineage>
</organism>
<accession>A0A2P1PT60</accession>
<name>A0A2P1PT60_9GAMM</name>
<evidence type="ECO:0000313" key="3">
    <source>
        <dbReference type="Proteomes" id="UP000241074"/>
    </source>
</evidence>
<feature type="transmembrane region" description="Helical" evidence="1">
    <location>
        <begin position="100"/>
        <end position="121"/>
    </location>
</feature>
<dbReference type="RefSeq" id="WP_106891948.1">
    <property type="nucleotide sequence ID" value="NZ_CP027860.1"/>
</dbReference>
<dbReference type="InterPro" id="IPR046487">
    <property type="entry name" value="DUF6580"/>
</dbReference>
<evidence type="ECO:0000313" key="2">
    <source>
        <dbReference type="EMBL" id="AVP98028.1"/>
    </source>
</evidence>
<dbReference type="Proteomes" id="UP000241074">
    <property type="component" value="Chromosome"/>
</dbReference>
<dbReference type="EMBL" id="CP027860">
    <property type="protein sequence ID" value="AVP98028.1"/>
    <property type="molecule type" value="Genomic_DNA"/>
</dbReference>
<keyword evidence="1" id="KW-0472">Membrane</keyword>
<keyword evidence="3" id="KW-1185">Reference proteome</keyword>
<keyword evidence="1" id="KW-1133">Transmembrane helix</keyword>
<evidence type="ECO:0000256" key="1">
    <source>
        <dbReference type="SAM" id="Phobius"/>
    </source>
</evidence>
<dbReference type="KEGG" id="xba:C7S18_12820"/>
<feature type="transmembrane region" description="Helical" evidence="1">
    <location>
        <begin position="6"/>
        <end position="27"/>
    </location>
</feature>
<dbReference type="AlphaFoldDB" id="A0A2P1PT60"/>
<feature type="transmembrane region" description="Helical" evidence="1">
    <location>
        <begin position="66"/>
        <end position="88"/>
    </location>
</feature>